<feature type="region of interest" description="Disordered" evidence="1">
    <location>
        <begin position="1"/>
        <end position="33"/>
    </location>
</feature>
<gene>
    <name evidence="2" type="ORF">HNR22_005079</name>
</gene>
<dbReference type="AlphaFoldDB" id="A0A7Y9X6I1"/>
<reference evidence="2 3" key="1">
    <citation type="submission" date="2020-07" db="EMBL/GenBank/DDBJ databases">
        <title>Sequencing the genomes of 1000 actinobacteria strains.</title>
        <authorList>
            <person name="Klenk H.-P."/>
        </authorList>
    </citation>
    <scope>NUCLEOTIDE SEQUENCE [LARGE SCALE GENOMIC DNA]</scope>
    <source>
        <strain evidence="2 3">DSM 45876</strain>
    </source>
</reference>
<organism evidence="2 3">
    <name type="scientific">Micromonospora jinlongensis</name>
    <dbReference type="NCBI Taxonomy" id="1287877"/>
    <lineage>
        <taxon>Bacteria</taxon>
        <taxon>Bacillati</taxon>
        <taxon>Actinomycetota</taxon>
        <taxon>Actinomycetes</taxon>
        <taxon>Micromonosporales</taxon>
        <taxon>Micromonosporaceae</taxon>
        <taxon>Micromonospora</taxon>
    </lineage>
</organism>
<feature type="compositionally biased region" description="Basic and acidic residues" evidence="1">
    <location>
        <begin position="1"/>
        <end position="21"/>
    </location>
</feature>
<protein>
    <submittedName>
        <fullName evidence="2">Uncharacterized protein</fullName>
    </submittedName>
</protein>
<evidence type="ECO:0000313" key="3">
    <source>
        <dbReference type="Proteomes" id="UP000523545"/>
    </source>
</evidence>
<proteinExistence type="predicted"/>
<accession>A0A7Y9X6I1</accession>
<sequence length="33" mass="3732">MQSEAGKESASERIHPSESRRNPFCKQGLTNQQ</sequence>
<evidence type="ECO:0000256" key="1">
    <source>
        <dbReference type="SAM" id="MobiDB-lite"/>
    </source>
</evidence>
<dbReference type="Proteomes" id="UP000523545">
    <property type="component" value="Unassembled WGS sequence"/>
</dbReference>
<dbReference type="EMBL" id="JACCHK010000001">
    <property type="protein sequence ID" value="NYH45352.1"/>
    <property type="molecule type" value="Genomic_DNA"/>
</dbReference>
<comment type="caution">
    <text evidence="2">The sequence shown here is derived from an EMBL/GenBank/DDBJ whole genome shotgun (WGS) entry which is preliminary data.</text>
</comment>
<name>A0A7Y9X6I1_9ACTN</name>
<keyword evidence="3" id="KW-1185">Reference proteome</keyword>
<evidence type="ECO:0000313" key="2">
    <source>
        <dbReference type="EMBL" id="NYH45352.1"/>
    </source>
</evidence>